<dbReference type="KEGG" id="ruj:E5Z56_02520"/>
<dbReference type="Pfam" id="PF00205">
    <property type="entry name" value="TPP_enzyme_M"/>
    <property type="match status" value="1"/>
</dbReference>
<feature type="domain" description="Thiamine pyrophosphate enzyme central" evidence="4">
    <location>
        <begin position="198"/>
        <end position="335"/>
    </location>
</feature>
<dbReference type="InterPro" id="IPR029061">
    <property type="entry name" value="THDP-binding"/>
</dbReference>
<dbReference type="InterPro" id="IPR012000">
    <property type="entry name" value="Thiamin_PyroP_enz_cen_dom"/>
</dbReference>
<dbReference type="GO" id="GO:0009099">
    <property type="term" value="P:L-valine biosynthetic process"/>
    <property type="evidence" value="ECO:0007669"/>
    <property type="project" value="TreeGrafter"/>
</dbReference>
<reference evidence="7 8" key="1">
    <citation type="submission" date="2019-04" db="EMBL/GenBank/DDBJ databases">
        <authorList>
            <person name="Embree M."/>
            <person name="Gaffney J.R."/>
        </authorList>
    </citation>
    <scope>NUCLEOTIDE SEQUENCE [LARGE SCALE GENOMIC DNA]</scope>
    <source>
        <strain evidence="7 8">JE7A12</strain>
    </source>
</reference>
<evidence type="ECO:0000313" key="7">
    <source>
        <dbReference type="EMBL" id="QCT06295.1"/>
    </source>
</evidence>
<keyword evidence="8" id="KW-1185">Reference proteome</keyword>
<dbReference type="GO" id="GO:0000287">
    <property type="term" value="F:magnesium ion binding"/>
    <property type="evidence" value="ECO:0007669"/>
    <property type="project" value="InterPro"/>
</dbReference>
<dbReference type="Gene3D" id="3.40.50.1220">
    <property type="entry name" value="TPP-binding domain"/>
    <property type="match status" value="1"/>
</dbReference>
<dbReference type="PANTHER" id="PTHR18968">
    <property type="entry name" value="THIAMINE PYROPHOSPHATE ENZYMES"/>
    <property type="match status" value="1"/>
</dbReference>
<dbReference type="GO" id="GO:0050660">
    <property type="term" value="F:flavin adenine dinucleotide binding"/>
    <property type="evidence" value="ECO:0007669"/>
    <property type="project" value="TreeGrafter"/>
</dbReference>
<sequence>MKASDFIVSYLKEQGIKDIFGYQGTMIAHFVDSVCKADGIENHMCYNEQGAAFAAVGLAKASGKTAVAYSTSGPGAINLMNGIADAYYDSAPVVFFTGQLNEYEYTGISELRQQGFQETDVVNMVKPITKYATHISKVEDLKYELEKAFYIANEGRKGPVVLDIPMNVQREDLDLEKAKSFTPPKDKVIINYEMVATQIIDEIIKAEKPMLLLGNGIVKGSDFHKDVLKLVKELNIPVITSLLGRHLLKVDDELNFGYIGAAYGHRYANILAYKKSDLIVSLACSFCKRQTGGKSENFAKNAKIIRVDIDRNELLRKVHSDETHYCCDCEKLVKAMLKVLKDKKVDKTSWVETCKKVKEPLVDFDNHSKEREPNKFIDLISNYATDDTVVCCDVGQHQVWMGQSFKITDNQRLLFSGGHGAMGFALPAAIGAYYLNKKPTVAVCGDGAFQMNIQELQWVKRENLPVTSIVLNNESLGLIQQQQDDFFDGNHFGSTAEGGYDAPVFKNIGEAYGINSYSVNSIEELEDTLKTIDKTKPNLIEVHLDIKSKAYPKTYFGEEMYNQKPYIDKELMEEILAY</sequence>
<evidence type="ECO:0000256" key="3">
    <source>
        <dbReference type="RuleBase" id="RU362132"/>
    </source>
</evidence>
<dbReference type="GO" id="GO:0003984">
    <property type="term" value="F:acetolactate synthase activity"/>
    <property type="evidence" value="ECO:0007669"/>
    <property type="project" value="TreeGrafter"/>
</dbReference>
<dbReference type="CDD" id="cd07035">
    <property type="entry name" value="TPP_PYR_POX_like"/>
    <property type="match status" value="1"/>
</dbReference>
<evidence type="ECO:0000259" key="4">
    <source>
        <dbReference type="Pfam" id="PF00205"/>
    </source>
</evidence>
<evidence type="ECO:0000259" key="5">
    <source>
        <dbReference type="Pfam" id="PF02775"/>
    </source>
</evidence>
<feature type="domain" description="Thiamine pyrophosphate enzyme N-terminal TPP-binding" evidence="6">
    <location>
        <begin position="1"/>
        <end position="123"/>
    </location>
</feature>
<keyword evidence="2 3" id="KW-0786">Thiamine pyrophosphate</keyword>
<dbReference type="Gene3D" id="3.40.50.970">
    <property type="match status" value="2"/>
</dbReference>
<name>A0A4P8XTH5_9FIRM</name>
<dbReference type="SUPFAM" id="SSF52467">
    <property type="entry name" value="DHS-like NAD/FAD-binding domain"/>
    <property type="match status" value="1"/>
</dbReference>
<dbReference type="GO" id="GO:0009097">
    <property type="term" value="P:isoleucine biosynthetic process"/>
    <property type="evidence" value="ECO:0007669"/>
    <property type="project" value="TreeGrafter"/>
</dbReference>
<feature type="domain" description="Thiamine pyrophosphate enzyme TPP-binding" evidence="5">
    <location>
        <begin position="393"/>
        <end position="542"/>
    </location>
</feature>
<dbReference type="AlphaFoldDB" id="A0A4P8XTH5"/>
<evidence type="ECO:0000259" key="6">
    <source>
        <dbReference type="Pfam" id="PF02776"/>
    </source>
</evidence>
<organism evidence="7 8">
    <name type="scientific">Ruminococcus bovis</name>
    <dbReference type="NCBI Taxonomy" id="2564099"/>
    <lineage>
        <taxon>Bacteria</taxon>
        <taxon>Bacillati</taxon>
        <taxon>Bacillota</taxon>
        <taxon>Clostridia</taxon>
        <taxon>Eubacteriales</taxon>
        <taxon>Oscillospiraceae</taxon>
        <taxon>Ruminococcus</taxon>
    </lineage>
</organism>
<dbReference type="InterPro" id="IPR012001">
    <property type="entry name" value="Thiamin_PyroP_enz_TPP-bd_dom"/>
</dbReference>
<accession>A0A4P8XTH5</accession>
<gene>
    <name evidence="7" type="ORF">E5Z56_02520</name>
</gene>
<dbReference type="SUPFAM" id="SSF52518">
    <property type="entry name" value="Thiamin diphosphate-binding fold (THDP-binding)"/>
    <property type="match status" value="2"/>
</dbReference>
<evidence type="ECO:0000256" key="1">
    <source>
        <dbReference type="ARBA" id="ARBA00007812"/>
    </source>
</evidence>
<protein>
    <submittedName>
        <fullName evidence="7">Thiamine pyrophosphate-binding protein</fullName>
    </submittedName>
</protein>
<evidence type="ECO:0000256" key="2">
    <source>
        <dbReference type="ARBA" id="ARBA00023052"/>
    </source>
</evidence>
<dbReference type="InterPro" id="IPR045229">
    <property type="entry name" value="TPP_enz"/>
</dbReference>
<proteinExistence type="inferred from homology"/>
<comment type="similarity">
    <text evidence="1 3">Belongs to the TPP enzyme family.</text>
</comment>
<dbReference type="OrthoDB" id="4494979at2"/>
<dbReference type="PANTHER" id="PTHR18968:SF13">
    <property type="entry name" value="ACETOLACTATE SYNTHASE CATALYTIC SUBUNIT, MITOCHONDRIAL"/>
    <property type="match status" value="1"/>
</dbReference>
<dbReference type="Pfam" id="PF02775">
    <property type="entry name" value="TPP_enzyme_C"/>
    <property type="match status" value="1"/>
</dbReference>
<dbReference type="InterPro" id="IPR029035">
    <property type="entry name" value="DHS-like_NAD/FAD-binding_dom"/>
</dbReference>
<evidence type="ECO:0000313" key="8">
    <source>
        <dbReference type="Proteomes" id="UP000301475"/>
    </source>
</evidence>
<dbReference type="EMBL" id="CP039381">
    <property type="protein sequence ID" value="QCT06295.1"/>
    <property type="molecule type" value="Genomic_DNA"/>
</dbReference>
<dbReference type="RefSeq" id="WP_138156380.1">
    <property type="nucleotide sequence ID" value="NZ_CP039381.1"/>
</dbReference>
<dbReference type="GO" id="GO:0030976">
    <property type="term" value="F:thiamine pyrophosphate binding"/>
    <property type="evidence" value="ECO:0007669"/>
    <property type="project" value="InterPro"/>
</dbReference>
<dbReference type="GO" id="GO:0005948">
    <property type="term" value="C:acetolactate synthase complex"/>
    <property type="evidence" value="ECO:0007669"/>
    <property type="project" value="TreeGrafter"/>
</dbReference>
<dbReference type="FunFam" id="3.40.50.970:FF:000007">
    <property type="entry name" value="Acetolactate synthase"/>
    <property type="match status" value="1"/>
</dbReference>
<dbReference type="Pfam" id="PF02776">
    <property type="entry name" value="TPP_enzyme_N"/>
    <property type="match status" value="1"/>
</dbReference>
<dbReference type="InterPro" id="IPR011766">
    <property type="entry name" value="TPP_enzyme_TPP-bd"/>
</dbReference>
<dbReference type="Proteomes" id="UP000301475">
    <property type="component" value="Chromosome"/>
</dbReference>